<reference evidence="2" key="1">
    <citation type="journal article" date="2020" name="Fungal Divers.">
        <title>Resolving the Mortierellaceae phylogeny through synthesis of multi-gene phylogenetics and phylogenomics.</title>
        <authorList>
            <person name="Vandepol N."/>
            <person name="Liber J."/>
            <person name="Desiro A."/>
            <person name="Na H."/>
            <person name="Kennedy M."/>
            <person name="Barry K."/>
            <person name="Grigoriev I.V."/>
            <person name="Miller A.N."/>
            <person name="O'Donnell K."/>
            <person name="Stajich J.E."/>
            <person name="Bonito G."/>
        </authorList>
    </citation>
    <scope>NUCLEOTIDE SEQUENCE</scope>
    <source>
        <strain evidence="2">REB-010B</strain>
    </source>
</reference>
<sequence length="117" mass="12640">SSQGYAAGLTHYPAAPVASSSEAQYPGPVDATGIGVASPTKVEKTPDPTIEAPALDSETRSEPEAAVPISVHDEVMPGVPQKTSPHLRYQWRMRPRWMFCQPGWSHRHALSRSPPAK</sequence>
<name>A0A9P6R5S6_9FUNG</name>
<gene>
    <name evidence="2" type="ORF">BGZ99_009464</name>
</gene>
<evidence type="ECO:0000313" key="3">
    <source>
        <dbReference type="Proteomes" id="UP000738325"/>
    </source>
</evidence>
<feature type="non-terminal residue" evidence="2">
    <location>
        <position position="1"/>
    </location>
</feature>
<organism evidence="2 3">
    <name type="scientific">Dissophora globulifera</name>
    <dbReference type="NCBI Taxonomy" id="979702"/>
    <lineage>
        <taxon>Eukaryota</taxon>
        <taxon>Fungi</taxon>
        <taxon>Fungi incertae sedis</taxon>
        <taxon>Mucoromycota</taxon>
        <taxon>Mortierellomycotina</taxon>
        <taxon>Mortierellomycetes</taxon>
        <taxon>Mortierellales</taxon>
        <taxon>Mortierellaceae</taxon>
        <taxon>Dissophora</taxon>
    </lineage>
</organism>
<feature type="region of interest" description="Disordered" evidence="1">
    <location>
        <begin position="19"/>
        <end position="64"/>
    </location>
</feature>
<protein>
    <submittedName>
        <fullName evidence="2">Uncharacterized protein</fullName>
    </submittedName>
</protein>
<dbReference type="EMBL" id="JAAAIP010000803">
    <property type="protein sequence ID" value="KAG0312503.1"/>
    <property type="molecule type" value="Genomic_DNA"/>
</dbReference>
<evidence type="ECO:0000313" key="2">
    <source>
        <dbReference type="EMBL" id="KAG0312503.1"/>
    </source>
</evidence>
<keyword evidence="3" id="KW-1185">Reference proteome</keyword>
<dbReference type="AlphaFoldDB" id="A0A9P6R5S6"/>
<proteinExistence type="predicted"/>
<comment type="caution">
    <text evidence="2">The sequence shown here is derived from an EMBL/GenBank/DDBJ whole genome shotgun (WGS) entry which is preliminary data.</text>
</comment>
<evidence type="ECO:0000256" key="1">
    <source>
        <dbReference type="SAM" id="MobiDB-lite"/>
    </source>
</evidence>
<accession>A0A9P6R5S6</accession>
<dbReference type="Proteomes" id="UP000738325">
    <property type="component" value="Unassembled WGS sequence"/>
</dbReference>